<evidence type="ECO:0000313" key="2">
    <source>
        <dbReference type="EMBL" id="MBB3210388.1"/>
    </source>
</evidence>
<dbReference type="Proteomes" id="UP000536179">
    <property type="component" value="Unassembled WGS sequence"/>
</dbReference>
<dbReference type="GO" id="GO:0016787">
    <property type="term" value="F:hydrolase activity"/>
    <property type="evidence" value="ECO:0007669"/>
    <property type="project" value="InterPro"/>
</dbReference>
<feature type="domain" description="3-keto-alpha-glucoside-1,2-lyase/3-keto-2-hydroxy-glucal hydratase" evidence="1">
    <location>
        <begin position="35"/>
        <end position="279"/>
    </location>
</feature>
<sequence length="285" mass="32128">MTRNLKVGIGIQQLCSLIALVWASIAMPVHAGDGFVWLLDEESLAGWHVLQRPEGDKFHATNENFFVRDGVLHCFQLDNKHGGMLLTDREYDQFELAMDLKIDWGCDCGILLHCNDDGACIQILNDFLKNGCIGFPFGERTGSYISQPILLNLAGDDVRAEDSYNAVEKDGLVYAIDAAGWNRAWRQEDWNAIRIRCEGAGPSITTWINGVKIMEMDGEIYRGRSLDDYLTRNWDAPSAWDKAKVHKITGGRGAIGFQLHPGRRWKPGGFARYRRIQIRELGQTN</sequence>
<proteinExistence type="predicted"/>
<dbReference type="Pfam" id="PF06439">
    <property type="entry name" value="3keto-disac_hyd"/>
    <property type="match status" value="1"/>
</dbReference>
<accession>A0A7W5E6C3</accession>
<keyword evidence="3" id="KW-1185">Reference proteome</keyword>
<organism evidence="2 3">
    <name type="scientific">Aporhodopirellula rubra</name>
    <dbReference type="NCBI Taxonomy" id="980271"/>
    <lineage>
        <taxon>Bacteria</taxon>
        <taxon>Pseudomonadati</taxon>
        <taxon>Planctomycetota</taxon>
        <taxon>Planctomycetia</taxon>
        <taxon>Pirellulales</taxon>
        <taxon>Pirellulaceae</taxon>
        <taxon>Aporhodopirellula</taxon>
    </lineage>
</organism>
<reference evidence="2 3" key="1">
    <citation type="submission" date="2020-08" db="EMBL/GenBank/DDBJ databases">
        <title>Genomic Encyclopedia of Type Strains, Phase III (KMG-III): the genomes of soil and plant-associated and newly described type strains.</title>
        <authorList>
            <person name="Whitman W."/>
        </authorList>
    </citation>
    <scope>NUCLEOTIDE SEQUENCE [LARGE SCALE GENOMIC DNA]</scope>
    <source>
        <strain evidence="2 3">CECT 8075</strain>
    </source>
</reference>
<gene>
    <name evidence="2" type="ORF">FHS27_006235</name>
</gene>
<evidence type="ECO:0000313" key="3">
    <source>
        <dbReference type="Proteomes" id="UP000536179"/>
    </source>
</evidence>
<name>A0A7W5E6C3_9BACT</name>
<protein>
    <recommendedName>
        <fullName evidence="1">3-keto-alpha-glucoside-1,2-lyase/3-keto-2-hydroxy-glucal hydratase domain-containing protein</fullName>
    </recommendedName>
</protein>
<dbReference type="Gene3D" id="2.60.120.560">
    <property type="entry name" value="Exo-inulinase, domain 1"/>
    <property type="match status" value="1"/>
</dbReference>
<dbReference type="EMBL" id="JACHXU010000036">
    <property type="protein sequence ID" value="MBB3210388.1"/>
    <property type="molecule type" value="Genomic_DNA"/>
</dbReference>
<dbReference type="InterPro" id="IPR010496">
    <property type="entry name" value="AL/BT2_dom"/>
</dbReference>
<dbReference type="AlphaFoldDB" id="A0A7W5E6C3"/>
<evidence type="ECO:0000259" key="1">
    <source>
        <dbReference type="Pfam" id="PF06439"/>
    </source>
</evidence>
<comment type="caution">
    <text evidence="2">The sequence shown here is derived from an EMBL/GenBank/DDBJ whole genome shotgun (WGS) entry which is preliminary data.</text>
</comment>